<gene>
    <name evidence="1" type="ORF">FRX31_014551</name>
</gene>
<protein>
    <submittedName>
        <fullName evidence="1">Uncharacterized protein</fullName>
    </submittedName>
</protein>
<evidence type="ECO:0000313" key="1">
    <source>
        <dbReference type="EMBL" id="KAF5195863.1"/>
    </source>
</evidence>
<dbReference type="AlphaFoldDB" id="A0A7J6WFY2"/>
<name>A0A7J6WFY2_THATH</name>
<keyword evidence="2" id="KW-1185">Reference proteome</keyword>
<evidence type="ECO:0000313" key="2">
    <source>
        <dbReference type="Proteomes" id="UP000554482"/>
    </source>
</evidence>
<sequence length="137" mass="15673">MVLDDIKSEYPSNSYRDESWTGNVIPKVVFRPSKLWKFLGMLFHLQFYPDKTLEVAAFHCSLKIRVWKLELELHWVAVIPTSGYIYQASLKLIACVEYCCGHSPASPSPSVIVGNPASDLRLRAILNRTGQFKPRKF</sequence>
<organism evidence="1 2">
    <name type="scientific">Thalictrum thalictroides</name>
    <name type="common">Rue-anemone</name>
    <name type="synonym">Anemone thalictroides</name>
    <dbReference type="NCBI Taxonomy" id="46969"/>
    <lineage>
        <taxon>Eukaryota</taxon>
        <taxon>Viridiplantae</taxon>
        <taxon>Streptophyta</taxon>
        <taxon>Embryophyta</taxon>
        <taxon>Tracheophyta</taxon>
        <taxon>Spermatophyta</taxon>
        <taxon>Magnoliopsida</taxon>
        <taxon>Ranunculales</taxon>
        <taxon>Ranunculaceae</taxon>
        <taxon>Thalictroideae</taxon>
        <taxon>Thalictrum</taxon>
    </lineage>
</organism>
<reference evidence="1 2" key="1">
    <citation type="submission" date="2020-06" db="EMBL/GenBank/DDBJ databases">
        <title>Transcriptomic and genomic resources for Thalictrum thalictroides and T. hernandezii: Facilitating candidate gene discovery in an emerging model plant lineage.</title>
        <authorList>
            <person name="Arias T."/>
            <person name="Riano-Pachon D.M."/>
            <person name="Di Stilio V.S."/>
        </authorList>
    </citation>
    <scope>NUCLEOTIDE SEQUENCE [LARGE SCALE GENOMIC DNA]</scope>
    <source>
        <strain evidence="2">cv. WT478/WT964</strain>
        <tissue evidence="1">Leaves</tissue>
    </source>
</reference>
<accession>A0A7J6WFY2</accession>
<proteinExistence type="predicted"/>
<dbReference type="EMBL" id="JABWDY010016752">
    <property type="protein sequence ID" value="KAF5195863.1"/>
    <property type="molecule type" value="Genomic_DNA"/>
</dbReference>
<dbReference type="Proteomes" id="UP000554482">
    <property type="component" value="Unassembled WGS sequence"/>
</dbReference>
<comment type="caution">
    <text evidence="1">The sequence shown here is derived from an EMBL/GenBank/DDBJ whole genome shotgun (WGS) entry which is preliminary data.</text>
</comment>